<dbReference type="OrthoDB" id="2680312at2"/>
<dbReference type="AlphaFoldDB" id="A0A3A1YUY9"/>
<dbReference type="RefSeq" id="WP_119441420.1">
    <property type="nucleotide sequence ID" value="NZ_CP170494.1"/>
</dbReference>
<protein>
    <recommendedName>
        <fullName evidence="1">GAPS4b N-terminal domain-containing protein</fullName>
    </recommendedName>
</protein>
<evidence type="ECO:0000313" key="3">
    <source>
        <dbReference type="EMBL" id="RIY41365.1"/>
    </source>
</evidence>
<accession>A0A3A1YUY9</accession>
<dbReference type="Pfam" id="PF26110">
    <property type="entry name" value="GAPS4b_N"/>
    <property type="match status" value="1"/>
</dbReference>
<sequence length="380" mass="42916">MSTPTKTTPAKQFDYERAMLWGDRLRVLLNSDHISSGEINETLKEKGIFIGSTDKSDTVPLLSACLLTPNEFKRLIGKSFIRESGKKYSSDKLKLSSAEVDWKTELLNNFDSVVGGIELEGGREFASEPAISVDPNGNIQITYSVRMLDFSADFIEQEIVYPGEIHLRQSGDGLEIEASKTRTSKDTSKLNDAVIGAIGKFYKSKGITTSEKPESIVFDDFTNSERIRFFLQLTSINTSDFTFKEIDNFEIIRDQEAGALPKEQRIEWMDGHVNKIQIKGSDLGKVFLLQEKTYYQYYYLVKMTATYAFKFGANAGDCGVEFAFSGKTSRDDNYSGTMFDFSIERIPRLEEGSKNQVRKAIIQKIQEARDAAFKHVKPQQ</sequence>
<evidence type="ECO:0000313" key="2">
    <source>
        <dbReference type="EMBL" id="RII83012.1"/>
    </source>
</evidence>
<organism evidence="3 4">
    <name type="scientific">Neopusillimonas maritima</name>
    <dbReference type="NCBI Taxonomy" id="2026239"/>
    <lineage>
        <taxon>Bacteria</taxon>
        <taxon>Pseudomonadati</taxon>
        <taxon>Pseudomonadota</taxon>
        <taxon>Betaproteobacteria</taxon>
        <taxon>Burkholderiales</taxon>
        <taxon>Alcaligenaceae</taxon>
        <taxon>Neopusillimonas</taxon>
    </lineage>
</organism>
<gene>
    <name evidence="2" type="ORF">CJO09_05200</name>
    <name evidence="3" type="ORF">CJP73_07495</name>
</gene>
<dbReference type="EMBL" id="NQOU01000002">
    <property type="protein sequence ID" value="RII83012.1"/>
    <property type="molecule type" value="Genomic_DNA"/>
</dbReference>
<keyword evidence="5" id="KW-1185">Reference proteome</keyword>
<feature type="domain" description="GAPS4b N-terminal" evidence="1">
    <location>
        <begin position="23"/>
        <end position="84"/>
    </location>
</feature>
<dbReference type="InterPro" id="IPR058955">
    <property type="entry name" value="GAPS4b_N"/>
</dbReference>
<evidence type="ECO:0000313" key="4">
    <source>
        <dbReference type="Proteomes" id="UP000266206"/>
    </source>
</evidence>
<evidence type="ECO:0000313" key="5">
    <source>
        <dbReference type="Proteomes" id="UP000266483"/>
    </source>
</evidence>
<dbReference type="EMBL" id="NQYH01000004">
    <property type="protein sequence ID" value="RIY41365.1"/>
    <property type="molecule type" value="Genomic_DNA"/>
</dbReference>
<proteinExistence type="predicted"/>
<evidence type="ECO:0000259" key="1">
    <source>
        <dbReference type="Pfam" id="PF26110"/>
    </source>
</evidence>
<dbReference type="Proteomes" id="UP000266206">
    <property type="component" value="Unassembled WGS sequence"/>
</dbReference>
<dbReference type="Proteomes" id="UP000266483">
    <property type="component" value="Unassembled WGS sequence"/>
</dbReference>
<reference evidence="4 5" key="1">
    <citation type="submission" date="2017-08" db="EMBL/GenBank/DDBJ databases">
        <title>Pusillimonas indicus sp. nov., a member of the family Alcaligenaceae isolated from surface seawater.</title>
        <authorList>
            <person name="Li J."/>
        </authorList>
    </citation>
    <scope>NUCLEOTIDE SEQUENCE [LARGE SCALE GENOMIC DNA]</scope>
    <source>
        <strain evidence="2 5">17-4A</strain>
        <strain evidence="3 4">L52-1-41</strain>
    </source>
</reference>
<name>A0A3A1YUY9_9BURK</name>
<comment type="caution">
    <text evidence="3">The sequence shown here is derived from an EMBL/GenBank/DDBJ whole genome shotgun (WGS) entry which is preliminary data.</text>
</comment>